<evidence type="ECO:0000313" key="3">
    <source>
        <dbReference type="Proteomes" id="UP000247480"/>
    </source>
</evidence>
<proteinExistence type="predicted"/>
<accession>A0A2V0Q345</accession>
<evidence type="ECO:0000313" key="2">
    <source>
        <dbReference type="EMBL" id="GBH14272.1"/>
    </source>
</evidence>
<dbReference type="EMBL" id="BGKA01000004">
    <property type="protein sequence ID" value="GBH14272.1"/>
    <property type="molecule type" value="Genomic_DNA"/>
</dbReference>
<organism evidence="1 3">
    <name type="scientific">Pseudomonas syringae pv. actinidiae</name>
    <dbReference type="NCBI Taxonomy" id="103796"/>
    <lineage>
        <taxon>Bacteria</taxon>
        <taxon>Pseudomonadati</taxon>
        <taxon>Pseudomonadota</taxon>
        <taxon>Gammaproteobacteria</taxon>
        <taxon>Pseudomonadales</taxon>
        <taxon>Pseudomonadaceae</taxon>
        <taxon>Pseudomonas</taxon>
        <taxon>Pseudomonas syringae</taxon>
    </lineage>
</organism>
<reference evidence="2 4" key="2">
    <citation type="submission" date="2018-04" db="EMBL/GenBank/DDBJ databases">
        <title>Draft genome sequence of Pseudomonas syringae pv. actinidiae biovar 3 strains isolated from kiwifruit in Kagawa prefecture.</title>
        <authorList>
            <person name="Tabuchi M."/>
            <person name="Saito M."/>
            <person name="Fujiwara S."/>
            <person name="Sasa N."/>
            <person name="Akimitsu K."/>
            <person name="Gomi K."/>
            <person name="Konishi-Sugita S."/>
            <person name="Hamano K."/>
            <person name="Kataoka I."/>
        </authorList>
    </citation>
    <scope>NUCLEOTIDE SEQUENCE [LARGE SCALE GENOMIC DNA]</scope>
    <source>
        <strain evidence="2 4">MAFF212211</strain>
    </source>
</reference>
<dbReference type="Proteomes" id="UP000248291">
    <property type="component" value="Unassembled WGS sequence"/>
</dbReference>
<dbReference type="AlphaFoldDB" id="A0A2V0Q345"/>
<dbReference type="EMBL" id="BGJZ01000002">
    <property type="protein sequence ID" value="GBH06733.1"/>
    <property type="molecule type" value="Genomic_DNA"/>
</dbReference>
<evidence type="ECO:0000313" key="4">
    <source>
        <dbReference type="Proteomes" id="UP000248291"/>
    </source>
</evidence>
<comment type="caution">
    <text evidence="1">The sequence shown here is derived from an EMBL/GenBank/DDBJ whole genome shotgun (WGS) entry which is preliminary data.</text>
</comment>
<name>A0A2V0Q345_PSESF</name>
<dbReference type="Proteomes" id="UP000247480">
    <property type="component" value="Unassembled WGS sequence"/>
</dbReference>
<gene>
    <name evidence="1" type="ORF">KPSA1_00064</name>
    <name evidence="2" type="ORF">KPSA3_00158</name>
</gene>
<sequence>MQGADTVAHDDIPRFGRKLPVSMGSVASVRVDDDDSDESID</sequence>
<reference evidence="1 3" key="1">
    <citation type="submission" date="2018-04" db="EMBL/GenBank/DDBJ databases">
        <title>Draft genome sequence of Pseudomonas syringae pv. actinidiae biovar 1 strains isolated from kiwifruit in Kagawa prefecture.</title>
        <authorList>
            <person name="Tabuchi M."/>
            <person name="Saito M."/>
            <person name="Fujiwara S."/>
            <person name="Sasa N."/>
            <person name="Akimitsu K."/>
            <person name="Gomi K."/>
            <person name="Konishi-Sugita S."/>
            <person name="Hamano K."/>
            <person name="Kataoka I."/>
        </authorList>
    </citation>
    <scope>NUCLEOTIDE SEQUENCE [LARGE SCALE GENOMIC DNA]</scope>
    <source>
        <strain evidence="1 3">MAFF212206</strain>
    </source>
</reference>
<evidence type="ECO:0000313" key="1">
    <source>
        <dbReference type="EMBL" id="GBH06733.1"/>
    </source>
</evidence>
<protein>
    <submittedName>
        <fullName evidence="1">Uncharacterized protein</fullName>
    </submittedName>
</protein>